<dbReference type="EC" id="4.2.2.29" evidence="7"/>
<dbReference type="GO" id="GO:0009252">
    <property type="term" value="P:peptidoglycan biosynthetic process"/>
    <property type="evidence" value="ECO:0007669"/>
    <property type="project" value="UniProtKB-UniRule"/>
</dbReference>
<dbReference type="PANTHER" id="PTHR30518">
    <property type="entry name" value="ENDOLYTIC MUREIN TRANSGLYCOSYLASE"/>
    <property type="match status" value="1"/>
</dbReference>
<name>H8Z3K8_9GAMM</name>
<gene>
    <name evidence="7" type="primary">mltG</name>
    <name evidence="8" type="ORF">Thi970DRAFT_03609</name>
</gene>
<dbReference type="Gene3D" id="3.30.1490.480">
    <property type="entry name" value="Endolytic murein transglycosylase"/>
    <property type="match status" value="1"/>
</dbReference>
<keyword evidence="4 7" id="KW-0472">Membrane</keyword>
<evidence type="ECO:0000313" key="9">
    <source>
        <dbReference type="Proteomes" id="UP000002964"/>
    </source>
</evidence>
<dbReference type="RefSeq" id="WP_009150400.1">
    <property type="nucleotide sequence ID" value="NZ_CP121471.1"/>
</dbReference>
<dbReference type="GO" id="GO:0008932">
    <property type="term" value="F:lytic endotransglycosylase activity"/>
    <property type="evidence" value="ECO:0007669"/>
    <property type="project" value="UniProtKB-UniRule"/>
</dbReference>
<dbReference type="CDD" id="cd08010">
    <property type="entry name" value="MltG_like"/>
    <property type="match status" value="1"/>
</dbReference>
<evidence type="ECO:0000256" key="7">
    <source>
        <dbReference type="HAMAP-Rule" id="MF_02065"/>
    </source>
</evidence>
<dbReference type="HAMAP" id="MF_02065">
    <property type="entry name" value="MltG"/>
    <property type="match status" value="1"/>
</dbReference>
<feature type="site" description="Important for catalytic activity" evidence="7">
    <location>
        <position position="228"/>
    </location>
</feature>
<dbReference type="HOGENOM" id="CLU_025574_0_2_6"/>
<dbReference type="AlphaFoldDB" id="H8Z3K8"/>
<dbReference type="STRING" id="631362.Thi970DRAFT_03609"/>
<dbReference type="Pfam" id="PF02618">
    <property type="entry name" value="YceG"/>
    <property type="match status" value="1"/>
</dbReference>
<organism evidence="8 9">
    <name type="scientific">Thiorhodovibrio frisius</name>
    <dbReference type="NCBI Taxonomy" id="631362"/>
    <lineage>
        <taxon>Bacteria</taxon>
        <taxon>Pseudomonadati</taxon>
        <taxon>Pseudomonadota</taxon>
        <taxon>Gammaproteobacteria</taxon>
        <taxon>Chromatiales</taxon>
        <taxon>Chromatiaceae</taxon>
        <taxon>Thiorhodovibrio</taxon>
    </lineage>
</organism>
<protein>
    <recommendedName>
        <fullName evidence="7">Endolytic murein transglycosylase</fullName>
        <ecNumber evidence="7">4.2.2.29</ecNumber>
    </recommendedName>
    <alternativeName>
        <fullName evidence="7">Peptidoglycan lytic transglycosylase</fullName>
    </alternativeName>
    <alternativeName>
        <fullName evidence="7">Peptidoglycan polymerization terminase</fullName>
    </alternativeName>
</protein>
<comment type="catalytic activity">
    <reaction evidence="7">
        <text>a peptidoglycan chain = a peptidoglycan chain with N-acetyl-1,6-anhydromuramyl-[peptide] at the reducing end + a peptidoglycan chain with N-acetylglucosamine at the non-reducing end.</text>
        <dbReference type="EC" id="4.2.2.29"/>
    </reaction>
</comment>
<keyword evidence="6 7" id="KW-0961">Cell wall biogenesis/degradation</keyword>
<dbReference type="EMBL" id="JH603170">
    <property type="protein sequence ID" value="EIC19997.1"/>
    <property type="molecule type" value="Genomic_DNA"/>
</dbReference>
<evidence type="ECO:0000256" key="4">
    <source>
        <dbReference type="ARBA" id="ARBA00023136"/>
    </source>
</evidence>
<sequence>MKNTLIALLLLLGLGAGAGYYYWEDYQRFLAMPIDLGEPDPDGEPLIGKPVILEVPRGEGLRTLASRLEADGLIENAHYLIALAYNRQQADQIKAGEYALTPGMTPAQLLDQLVSGRSIQYPVTLIEGRTFRDALASIAAEPEFKHELEGLSDDEILAALDLDIEHPEGWFFPDTYLFRRGASDVQVLRRAHERMREVLDEEWAERSADLPLTSPYEALILASVIEKETALGSERPEIAGVFVRRLQKGMRLQTDPTVIYGLGADFDGNLRRVDLETDSPYNTYTRSGLPPTPIALPGRAAIHAALHPEEGETLYFVARGDGSHHFSASLDEHNCAVQRFQRGGDCDPARFR</sequence>
<evidence type="ECO:0000256" key="5">
    <source>
        <dbReference type="ARBA" id="ARBA00023239"/>
    </source>
</evidence>
<keyword evidence="5 7" id="KW-0456">Lyase</keyword>
<dbReference type="GO" id="GO:0005886">
    <property type="term" value="C:plasma membrane"/>
    <property type="evidence" value="ECO:0007669"/>
    <property type="project" value="UniProtKB-UniRule"/>
</dbReference>
<dbReference type="GO" id="GO:0071555">
    <property type="term" value="P:cell wall organization"/>
    <property type="evidence" value="ECO:0007669"/>
    <property type="project" value="UniProtKB-KW"/>
</dbReference>
<accession>H8Z3K8</accession>
<dbReference type="eggNOG" id="COG1559">
    <property type="taxonomic scope" value="Bacteria"/>
</dbReference>
<keyword evidence="2 7" id="KW-0812">Transmembrane</keyword>
<dbReference type="Proteomes" id="UP000002964">
    <property type="component" value="Unassembled WGS sequence"/>
</dbReference>
<reference evidence="9" key="1">
    <citation type="submission" date="2011-06" db="EMBL/GenBank/DDBJ databases">
        <authorList>
            <consortium name="US DOE Joint Genome Institute (JGI-PGF)"/>
            <person name="Lucas S."/>
            <person name="Han J."/>
            <person name="Lapidus A."/>
            <person name="Cheng J.-F."/>
            <person name="Goodwin L."/>
            <person name="Pitluck S."/>
            <person name="Peters L."/>
            <person name="Land M.L."/>
            <person name="Hauser L."/>
            <person name="Vogl K."/>
            <person name="Liu Z."/>
            <person name="Overmann J."/>
            <person name="Frigaard N.-U."/>
            <person name="Bryant D.A."/>
            <person name="Woyke T.J."/>
        </authorList>
    </citation>
    <scope>NUCLEOTIDE SEQUENCE [LARGE SCALE GENOMIC DNA]</scope>
    <source>
        <strain evidence="9">970</strain>
    </source>
</reference>
<keyword evidence="9" id="KW-1185">Reference proteome</keyword>
<proteinExistence type="inferred from homology"/>
<evidence type="ECO:0000313" key="8">
    <source>
        <dbReference type="EMBL" id="EIC19997.1"/>
    </source>
</evidence>
<dbReference type="NCBIfam" id="TIGR00247">
    <property type="entry name" value="endolytic transglycosylase MltG"/>
    <property type="match status" value="1"/>
</dbReference>
<keyword evidence="3 7" id="KW-1133">Transmembrane helix</keyword>
<evidence type="ECO:0000256" key="1">
    <source>
        <dbReference type="ARBA" id="ARBA00022475"/>
    </source>
</evidence>
<keyword evidence="7" id="KW-0997">Cell inner membrane</keyword>
<dbReference type="Gene3D" id="3.30.160.60">
    <property type="entry name" value="Classic Zinc Finger"/>
    <property type="match status" value="1"/>
</dbReference>
<comment type="function">
    <text evidence="7">Functions as a peptidoglycan terminase that cleaves nascent peptidoglycan strands endolytically to terminate their elongation.</text>
</comment>
<reference evidence="8 9" key="2">
    <citation type="submission" date="2011-11" db="EMBL/GenBank/DDBJ databases">
        <authorList>
            <consortium name="US DOE Joint Genome Institute"/>
            <person name="Lucas S."/>
            <person name="Han J."/>
            <person name="Lapidus A."/>
            <person name="Cheng J.-F."/>
            <person name="Goodwin L."/>
            <person name="Pitluck S."/>
            <person name="Peters L."/>
            <person name="Ovchinnikova G."/>
            <person name="Zhang X."/>
            <person name="Detter J.C."/>
            <person name="Han C."/>
            <person name="Tapia R."/>
            <person name="Land M."/>
            <person name="Hauser L."/>
            <person name="Kyrpides N."/>
            <person name="Ivanova N."/>
            <person name="Pagani I."/>
            <person name="Vogl K."/>
            <person name="Liu Z."/>
            <person name="Overmann J."/>
            <person name="Frigaard N.-U."/>
            <person name="Bryant D."/>
            <person name="Woyke T."/>
        </authorList>
    </citation>
    <scope>NUCLEOTIDE SEQUENCE [LARGE SCALE GENOMIC DNA]</scope>
    <source>
        <strain evidence="8 9">970</strain>
    </source>
</reference>
<evidence type="ECO:0000256" key="2">
    <source>
        <dbReference type="ARBA" id="ARBA00022692"/>
    </source>
</evidence>
<evidence type="ECO:0000256" key="3">
    <source>
        <dbReference type="ARBA" id="ARBA00022989"/>
    </source>
</evidence>
<evidence type="ECO:0000256" key="6">
    <source>
        <dbReference type="ARBA" id="ARBA00023316"/>
    </source>
</evidence>
<comment type="similarity">
    <text evidence="7">Belongs to the transglycosylase MltG family.</text>
</comment>
<keyword evidence="1 7" id="KW-1003">Cell membrane</keyword>
<dbReference type="InterPro" id="IPR003770">
    <property type="entry name" value="MLTG-like"/>
</dbReference>
<dbReference type="PANTHER" id="PTHR30518:SF2">
    <property type="entry name" value="ENDOLYTIC MUREIN TRANSGLYCOSYLASE"/>
    <property type="match status" value="1"/>
</dbReference>